<dbReference type="GO" id="GO:1902936">
    <property type="term" value="F:phosphatidylinositol bisphosphate binding"/>
    <property type="evidence" value="ECO:0007669"/>
    <property type="project" value="TreeGrafter"/>
</dbReference>
<name>T1JXS4_TETUR</name>
<dbReference type="AlphaFoldDB" id="T1JXS4"/>
<gene>
    <name evidence="2" type="primary">107371297</name>
</gene>
<dbReference type="KEGG" id="tut:107371297"/>
<dbReference type="PANTHER" id="PTHR10174">
    <property type="entry name" value="ALPHA-TOCOPHEROL TRANSFER PROTEIN-RELATED"/>
    <property type="match status" value="1"/>
</dbReference>
<dbReference type="Proteomes" id="UP000015104">
    <property type="component" value="Unassembled WGS sequence"/>
</dbReference>
<dbReference type="PANTHER" id="PTHR10174:SF130">
    <property type="entry name" value="ALPHA-TOCOPHEROL TRANSFER PROTEIN-LIKE"/>
    <property type="match status" value="1"/>
</dbReference>
<dbReference type="InterPro" id="IPR036865">
    <property type="entry name" value="CRAL-TRIO_dom_sf"/>
</dbReference>
<reference evidence="2" key="2">
    <citation type="submission" date="2015-06" db="UniProtKB">
        <authorList>
            <consortium name="EnsemblMetazoa"/>
        </authorList>
    </citation>
    <scope>IDENTIFICATION</scope>
</reference>
<dbReference type="eggNOG" id="KOG1471">
    <property type="taxonomic scope" value="Eukaryota"/>
</dbReference>
<dbReference type="Pfam" id="PF00650">
    <property type="entry name" value="CRAL_TRIO"/>
    <property type="match status" value="1"/>
</dbReference>
<dbReference type="OMA" id="THIYHTG"/>
<dbReference type="Gene3D" id="1.10.8.20">
    <property type="entry name" value="N-terminal domain of phosphatidylinositol transfer protein sec14p"/>
    <property type="match status" value="1"/>
</dbReference>
<dbReference type="InterPro" id="IPR036273">
    <property type="entry name" value="CRAL/TRIO_N_dom_sf"/>
</dbReference>
<sequence>MKDHNSESSQLEAFRSTLSTNSRLNDLHLDDTLLIKFLRCRNYDVTQAMTALTAYVDIINKRSDLFSWTDEIKKVIEAGIFLHYPERTPDGCVVNLVTPGKWNPSDFSYTTYIKLAILWSEVLLLDEDVQKNGFIVVIDMSGIKLTHIYHTGVSNAKLFSDLTERILPRKLASIHFVNASRFQDAGLALFKPFMTASTKQVMHFHSKDCSTLHKFVPPNLLPASLGGYAKEVPASTYIHLLEKNKEKVFKIWDQLRN</sequence>
<protein>
    <recommendedName>
        <fullName evidence="1">CRAL-TRIO domain-containing protein</fullName>
    </recommendedName>
</protein>
<dbReference type="InterPro" id="IPR001251">
    <property type="entry name" value="CRAL-TRIO_dom"/>
</dbReference>
<dbReference type="EMBL" id="CAEY01000835">
    <property type="status" value="NOT_ANNOTATED_CDS"/>
    <property type="molecule type" value="Genomic_DNA"/>
</dbReference>
<dbReference type="PRINTS" id="PR00180">
    <property type="entry name" value="CRETINALDHBP"/>
</dbReference>
<dbReference type="InterPro" id="IPR011074">
    <property type="entry name" value="CRAL/TRIO_N_dom"/>
</dbReference>
<evidence type="ECO:0000313" key="2">
    <source>
        <dbReference type="EnsemblMetazoa" id="tetur02g13060.1"/>
    </source>
</evidence>
<dbReference type="SMART" id="SM01100">
    <property type="entry name" value="CRAL_TRIO_N"/>
    <property type="match status" value="1"/>
</dbReference>
<dbReference type="GO" id="GO:0016020">
    <property type="term" value="C:membrane"/>
    <property type="evidence" value="ECO:0007669"/>
    <property type="project" value="TreeGrafter"/>
</dbReference>
<accession>T1JXS4</accession>
<dbReference type="PROSITE" id="PS50191">
    <property type="entry name" value="CRAL_TRIO"/>
    <property type="match status" value="1"/>
</dbReference>
<feature type="domain" description="CRAL-TRIO" evidence="1">
    <location>
        <begin position="69"/>
        <end position="233"/>
    </location>
</feature>
<dbReference type="SUPFAM" id="SSF46938">
    <property type="entry name" value="CRAL/TRIO N-terminal domain"/>
    <property type="match status" value="1"/>
</dbReference>
<organism evidence="2 3">
    <name type="scientific">Tetranychus urticae</name>
    <name type="common">Two-spotted spider mite</name>
    <dbReference type="NCBI Taxonomy" id="32264"/>
    <lineage>
        <taxon>Eukaryota</taxon>
        <taxon>Metazoa</taxon>
        <taxon>Ecdysozoa</taxon>
        <taxon>Arthropoda</taxon>
        <taxon>Chelicerata</taxon>
        <taxon>Arachnida</taxon>
        <taxon>Acari</taxon>
        <taxon>Acariformes</taxon>
        <taxon>Trombidiformes</taxon>
        <taxon>Prostigmata</taxon>
        <taxon>Eleutherengona</taxon>
        <taxon>Raphignathae</taxon>
        <taxon>Tetranychoidea</taxon>
        <taxon>Tetranychidae</taxon>
        <taxon>Tetranychus</taxon>
    </lineage>
</organism>
<reference evidence="3" key="1">
    <citation type="submission" date="2011-08" db="EMBL/GenBank/DDBJ databases">
        <authorList>
            <person name="Rombauts S."/>
        </authorList>
    </citation>
    <scope>NUCLEOTIDE SEQUENCE</scope>
    <source>
        <strain evidence="3">London</strain>
    </source>
</reference>
<keyword evidence="3" id="KW-1185">Reference proteome</keyword>
<dbReference type="CDD" id="cd00170">
    <property type="entry name" value="SEC14"/>
    <property type="match status" value="1"/>
</dbReference>
<evidence type="ECO:0000259" key="1">
    <source>
        <dbReference type="PROSITE" id="PS50191"/>
    </source>
</evidence>
<proteinExistence type="predicted"/>
<evidence type="ECO:0000313" key="3">
    <source>
        <dbReference type="Proteomes" id="UP000015104"/>
    </source>
</evidence>
<dbReference type="Gene3D" id="3.40.525.10">
    <property type="entry name" value="CRAL-TRIO lipid binding domain"/>
    <property type="match status" value="1"/>
</dbReference>
<dbReference type="SMART" id="SM00516">
    <property type="entry name" value="SEC14"/>
    <property type="match status" value="1"/>
</dbReference>
<dbReference type="SUPFAM" id="SSF52087">
    <property type="entry name" value="CRAL/TRIO domain"/>
    <property type="match status" value="1"/>
</dbReference>
<dbReference type="OrthoDB" id="75724at2759"/>
<dbReference type="HOGENOM" id="CLU_046597_1_4_1"/>
<dbReference type="EnsemblMetazoa" id="tetur02g13060.1">
    <property type="protein sequence ID" value="tetur02g13060.1"/>
    <property type="gene ID" value="tetur02g13060"/>
</dbReference>